<dbReference type="EMBL" id="CP127294">
    <property type="protein sequence ID" value="WIX76612.1"/>
    <property type="molecule type" value="Genomic_DNA"/>
</dbReference>
<reference evidence="2 3" key="1">
    <citation type="submission" date="2023-06" db="EMBL/GenBank/DDBJ databases">
        <authorList>
            <person name="Oyuntsetseg B."/>
            <person name="Kim S.B."/>
        </authorList>
    </citation>
    <scope>NUCLEOTIDE SEQUENCE [LARGE SCALE GENOMIC DNA]</scope>
    <source>
        <strain evidence="2 3">2-15</strain>
    </source>
</reference>
<evidence type="ECO:0000313" key="3">
    <source>
        <dbReference type="Proteomes" id="UP001236014"/>
    </source>
</evidence>
<evidence type="ECO:0000313" key="2">
    <source>
        <dbReference type="EMBL" id="WIX76612.1"/>
    </source>
</evidence>
<keyword evidence="1" id="KW-1133">Transmembrane helix</keyword>
<sequence>MSSQQTPSGQLAISRREAVLIPLVLAVVLVAGTSGLADAFLLVVAVLFWSTLNLTDQQP</sequence>
<proteinExistence type="predicted"/>
<accession>A0A9Y2IAQ8</accession>
<gene>
    <name evidence="2" type="ORF">QRX50_34860</name>
</gene>
<protein>
    <submittedName>
        <fullName evidence="2">Uncharacterized protein</fullName>
    </submittedName>
</protein>
<feature type="transmembrane region" description="Helical" evidence="1">
    <location>
        <begin position="20"/>
        <end position="49"/>
    </location>
</feature>
<keyword evidence="1" id="KW-0472">Membrane</keyword>
<keyword evidence="3" id="KW-1185">Reference proteome</keyword>
<dbReference type="RefSeq" id="WP_285967360.1">
    <property type="nucleotide sequence ID" value="NZ_CP127294.1"/>
</dbReference>
<dbReference type="AlphaFoldDB" id="A0A9Y2IAQ8"/>
<name>A0A9Y2IAQ8_9PSEU</name>
<keyword evidence="1" id="KW-0812">Transmembrane</keyword>
<evidence type="ECO:0000256" key="1">
    <source>
        <dbReference type="SAM" id="Phobius"/>
    </source>
</evidence>
<dbReference type="Proteomes" id="UP001236014">
    <property type="component" value="Chromosome"/>
</dbReference>
<organism evidence="2 3">
    <name type="scientific">Amycolatopsis carbonis</name>
    <dbReference type="NCBI Taxonomy" id="715471"/>
    <lineage>
        <taxon>Bacteria</taxon>
        <taxon>Bacillati</taxon>
        <taxon>Actinomycetota</taxon>
        <taxon>Actinomycetes</taxon>
        <taxon>Pseudonocardiales</taxon>
        <taxon>Pseudonocardiaceae</taxon>
        <taxon>Amycolatopsis</taxon>
    </lineage>
</organism>
<dbReference type="KEGG" id="acab:QRX50_34860"/>